<dbReference type="GO" id="GO:0004674">
    <property type="term" value="F:protein serine/threonine kinase activity"/>
    <property type="evidence" value="ECO:0007669"/>
    <property type="project" value="UniProtKB-EC"/>
</dbReference>
<proteinExistence type="predicted"/>
<comment type="caution">
    <text evidence="3">The sequence shown here is derived from an EMBL/GenBank/DDBJ whole genome shotgun (WGS) entry which is preliminary data.</text>
</comment>
<dbReference type="InterPro" id="IPR050235">
    <property type="entry name" value="CK1_Ser-Thr_kinase"/>
</dbReference>
<dbReference type="Pfam" id="PF00069">
    <property type="entry name" value="Pkinase"/>
    <property type="match status" value="1"/>
</dbReference>
<evidence type="ECO:0000313" key="3">
    <source>
        <dbReference type="EMBL" id="KAJ6218683.1"/>
    </source>
</evidence>
<dbReference type="SMART" id="SM00220">
    <property type="entry name" value="S_TKc"/>
    <property type="match status" value="1"/>
</dbReference>
<dbReference type="Proteomes" id="UP001142055">
    <property type="component" value="Chromosome 2"/>
</dbReference>
<dbReference type="PANTHER" id="PTHR11909">
    <property type="entry name" value="CASEIN KINASE-RELATED"/>
    <property type="match status" value="1"/>
</dbReference>
<dbReference type="EC" id="2.7.11.1" evidence="1"/>
<dbReference type="InterPro" id="IPR011009">
    <property type="entry name" value="Kinase-like_dom_sf"/>
</dbReference>
<reference evidence="3" key="1">
    <citation type="submission" date="2022-12" db="EMBL/GenBank/DDBJ databases">
        <title>Genome assemblies of Blomia tropicalis.</title>
        <authorList>
            <person name="Cui Y."/>
        </authorList>
    </citation>
    <scope>NUCLEOTIDE SEQUENCE</scope>
    <source>
        <tissue evidence="3">Adult mites</tissue>
    </source>
</reference>
<sequence>MDRPSEELLGEKVGGRFVIGEFVAGGSFGSFHFGTDCQTQTKVAIKLESKESLQPQLHIEYMNYSILGRAQFIPIVHYFAPCGRNESWNALVMDLLGPSLSHIREKCGGTFTVQTTINLMIQLLNIFEFVHLHGILYRDIKPENFLLGMSNNNYWSRVHLIDLGFCKRFIDSHNRHIPYVEGKLMAGTQRYVSVNNHLGRELGRRDDLEALLYMIIFLHKGQTPWQGLQGTVLEKSRQMVKIKLEITPQDLCSSMPPEFASFAKYVRRLQFAEMPRYREWWNRFRLRLGSMGFSSYEDHYLDWDRSHNSRNNLR</sequence>
<dbReference type="InterPro" id="IPR000719">
    <property type="entry name" value="Prot_kinase_dom"/>
</dbReference>
<accession>A0A9Q0M4R7</accession>
<dbReference type="PROSITE" id="PS00108">
    <property type="entry name" value="PROTEIN_KINASE_ST"/>
    <property type="match status" value="1"/>
</dbReference>
<dbReference type="InterPro" id="IPR008271">
    <property type="entry name" value="Ser/Thr_kinase_AS"/>
</dbReference>
<protein>
    <recommendedName>
        <fullName evidence="1">non-specific serine/threonine protein kinase</fullName>
        <ecNumber evidence="1">2.7.11.1</ecNumber>
    </recommendedName>
</protein>
<evidence type="ECO:0000313" key="4">
    <source>
        <dbReference type="Proteomes" id="UP001142055"/>
    </source>
</evidence>
<name>A0A9Q0M4R7_BLOTA</name>
<dbReference type="PROSITE" id="PS50011">
    <property type="entry name" value="PROTEIN_KINASE_DOM"/>
    <property type="match status" value="1"/>
</dbReference>
<dbReference type="CDD" id="cd14016">
    <property type="entry name" value="STKc_CK1"/>
    <property type="match status" value="1"/>
</dbReference>
<evidence type="ECO:0000259" key="2">
    <source>
        <dbReference type="PROSITE" id="PS50011"/>
    </source>
</evidence>
<evidence type="ECO:0000256" key="1">
    <source>
        <dbReference type="ARBA" id="ARBA00012513"/>
    </source>
</evidence>
<keyword evidence="4" id="KW-1185">Reference proteome</keyword>
<dbReference type="Gene3D" id="1.10.510.10">
    <property type="entry name" value="Transferase(Phosphotransferase) domain 1"/>
    <property type="match status" value="1"/>
</dbReference>
<dbReference type="GO" id="GO:0005524">
    <property type="term" value="F:ATP binding"/>
    <property type="evidence" value="ECO:0007669"/>
    <property type="project" value="InterPro"/>
</dbReference>
<feature type="domain" description="Protein kinase" evidence="2">
    <location>
        <begin position="17"/>
        <end position="314"/>
    </location>
</feature>
<dbReference type="SUPFAM" id="SSF56112">
    <property type="entry name" value="Protein kinase-like (PK-like)"/>
    <property type="match status" value="1"/>
</dbReference>
<gene>
    <name evidence="3" type="ORF">RDWZM_004495</name>
</gene>
<dbReference type="EMBL" id="JAPWDV010000002">
    <property type="protein sequence ID" value="KAJ6218683.1"/>
    <property type="molecule type" value="Genomic_DNA"/>
</dbReference>
<organism evidence="3 4">
    <name type="scientific">Blomia tropicalis</name>
    <name type="common">Mite</name>
    <dbReference type="NCBI Taxonomy" id="40697"/>
    <lineage>
        <taxon>Eukaryota</taxon>
        <taxon>Metazoa</taxon>
        <taxon>Ecdysozoa</taxon>
        <taxon>Arthropoda</taxon>
        <taxon>Chelicerata</taxon>
        <taxon>Arachnida</taxon>
        <taxon>Acari</taxon>
        <taxon>Acariformes</taxon>
        <taxon>Sarcoptiformes</taxon>
        <taxon>Astigmata</taxon>
        <taxon>Glycyphagoidea</taxon>
        <taxon>Echimyopodidae</taxon>
        <taxon>Blomia</taxon>
    </lineage>
</organism>
<dbReference type="AlphaFoldDB" id="A0A9Q0M4R7"/>